<dbReference type="Pfam" id="PF13785">
    <property type="entry name" value="DUF4178"/>
    <property type="match status" value="1"/>
</dbReference>
<feature type="transmembrane region" description="Helical" evidence="1">
    <location>
        <begin position="246"/>
        <end position="264"/>
    </location>
</feature>
<keyword evidence="4" id="KW-1185">Reference proteome</keyword>
<reference evidence="3 4" key="1">
    <citation type="submission" date="2016-07" db="EMBL/GenBank/DDBJ databases">
        <title>Genomic analysis of zinc-resistant bacterium Mucilaginibacter pedocola TBZ30.</title>
        <authorList>
            <person name="Huang J."/>
            <person name="Tang J."/>
        </authorList>
    </citation>
    <scope>NUCLEOTIDE SEQUENCE [LARGE SCALE GENOMIC DNA]</scope>
    <source>
        <strain evidence="3 4">TBZ30</strain>
    </source>
</reference>
<sequence>MATTNLKAFPYSEDFNCPKCHTPITLYDPEGSEFCVCTSCTSFLRFIASETAVVQKQAPRPTEKPVLKLGSVGLFRGYQFKVIAFVEKKEQGNPYAWREYILYNYEKGYANFAEYDGHWNFVAGKDFFPELDELKDKGWNFINYQENEYTLFNKYTAVTTALVGEFDWDILFEKPKTSEFIAPPQILYKEHVPNYSRAQFYLGRYAEPEEIADAFKIDVNTFPERVGIGANQPSAAAKRWFAINKFFPVIIILLAAIGFAASYISPKVPLLETTHVMERDTTKADEFKPFITPSFELTKQSALDFKINADVDNNWAEATVVLVNEKDNQSWEVTESIEYYHGYEDGESWSEGSQQTDVLLSAIPAGKYHLNVYPAAGAPPAPVTVPATTSFSADSAVVANTGGSTASYAAGPALHISATANPIIWKNFFVSLLLLCIYPAFAWYRMRAYEKKRWMNSDYSPYEDDE</sequence>
<evidence type="ECO:0000259" key="2">
    <source>
        <dbReference type="Pfam" id="PF13785"/>
    </source>
</evidence>
<dbReference type="EMBL" id="MBTF01000035">
    <property type="protein sequence ID" value="OOQ57551.1"/>
    <property type="molecule type" value="Genomic_DNA"/>
</dbReference>
<organism evidence="3 4">
    <name type="scientific">Mucilaginibacter pedocola</name>
    <dbReference type="NCBI Taxonomy" id="1792845"/>
    <lineage>
        <taxon>Bacteria</taxon>
        <taxon>Pseudomonadati</taxon>
        <taxon>Bacteroidota</taxon>
        <taxon>Sphingobacteriia</taxon>
        <taxon>Sphingobacteriales</taxon>
        <taxon>Sphingobacteriaceae</taxon>
        <taxon>Mucilaginibacter</taxon>
    </lineage>
</organism>
<gene>
    <name evidence="3" type="ORF">BC343_12140</name>
</gene>
<keyword evidence="1" id="KW-1133">Transmembrane helix</keyword>
<feature type="domain" description="DUF4178" evidence="2">
    <location>
        <begin position="68"/>
        <end position="170"/>
    </location>
</feature>
<accession>A0A1S9P9B6</accession>
<evidence type="ECO:0000256" key="1">
    <source>
        <dbReference type="SAM" id="Phobius"/>
    </source>
</evidence>
<dbReference type="AlphaFoldDB" id="A0A1S9P9B6"/>
<dbReference type="STRING" id="1792845.BC343_12140"/>
<dbReference type="Proteomes" id="UP000189739">
    <property type="component" value="Unassembled WGS sequence"/>
</dbReference>
<protein>
    <recommendedName>
        <fullName evidence="2">DUF4178 domain-containing protein</fullName>
    </recommendedName>
</protein>
<feature type="transmembrane region" description="Helical" evidence="1">
    <location>
        <begin position="423"/>
        <end position="444"/>
    </location>
</feature>
<evidence type="ECO:0000313" key="3">
    <source>
        <dbReference type="EMBL" id="OOQ57551.1"/>
    </source>
</evidence>
<proteinExistence type="predicted"/>
<name>A0A1S9P9B6_9SPHI</name>
<comment type="caution">
    <text evidence="3">The sequence shown here is derived from an EMBL/GenBank/DDBJ whole genome shotgun (WGS) entry which is preliminary data.</text>
</comment>
<dbReference type="InterPro" id="IPR025235">
    <property type="entry name" value="DUF4178"/>
</dbReference>
<evidence type="ECO:0000313" key="4">
    <source>
        <dbReference type="Proteomes" id="UP000189739"/>
    </source>
</evidence>
<dbReference type="RefSeq" id="WP_078350151.1">
    <property type="nucleotide sequence ID" value="NZ_MBTF01000035.1"/>
</dbReference>
<dbReference type="OrthoDB" id="713199at2"/>
<keyword evidence="1" id="KW-0472">Membrane</keyword>
<keyword evidence="1" id="KW-0812">Transmembrane</keyword>